<evidence type="ECO:0000313" key="2">
    <source>
        <dbReference type="Proteomes" id="UP001213799"/>
    </source>
</evidence>
<comment type="caution">
    <text evidence="1">The sequence shown here is derived from an EMBL/GenBank/DDBJ whole genome shotgun (WGS) entry which is preliminary data.</text>
</comment>
<organism evidence="1 2">
    <name type="scientific">Penicillium hordei</name>
    <dbReference type="NCBI Taxonomy" id="40994"/>
    <lineage>
        <taxon>Eukaryota</taxon>
        <taxon>Fungi</taxon>
        <taxon>Dikarya</taxon>
        <taxon>Ascomycota</taxon>
        <taxon>Pezizomycotina</taxon>
        <taxon>Eurotiomycetes</taxon>
        <taxon>Eurotiomycetidae</taxon>
        <taxon>Eurotiales</taxon>
        <taxon>Aspergillaceae</taxon>
        <taxon>Penicillium</taxon>
    </lineage>
</organism>
<dbReference type="EMBL" id="JAQJAE010000002">
    <property type="protein sequence ID" value="KAJ5607554.1"/>
    <property type="molecule type" value="Genomic_DNA"/>
</dbReference>
<gene>
    <name evidence="1" type="ORF">N7537_004173</name>
</gene>
<keyword evidence="2" id="KW-1185">Reference proteome</keyword>
<dbReference type="RefSeq" id="XP_056754978.1">
    <property type="nucleotide sequence ID" value="XM_056895230.1"/>
</dbReference>
<protein>
    <submittedName>
        <fullName evidence="1">Uncharacterized protein</fullName>
    </submittedName>
</protein>
<proteinExistence type="predicted"/>
<evidence type="ECO:0000313" key="1">
    <source>
        <dbReference type="EMBL" id="KAJ5607554.1"/>
    </source>
</evidence>
<reference evidence="1" key="1">
    <citation type="journal article" date="2023" name="IMA Fungus">
        <title>Comparative genomic study of the Penicillium genus elucidates a diverse pangenome and 15 lateral gene transfer events.</title>
        <authorList>
            <person name="Petersen C."/>
            <person name="Sorensen T."/>
            <person name="Nielsen M.R."/>
            <person name="Sondergaard T.E."/>
            <person name="Sorensen J.L."/>
            <person name="Fitzpatrick D.A."/>
            <person name="Frisvad J.C."/>
            <person name="Nielsen K.L."/>
        </authorList>
    </citation>
    <scope>NUCLEOTIDE SEQUENCE</scope>
    <source>
        <strain evidence="1">IBT 12815</strain>
    </source>
</reference>
<reference evidence="1" key="2">
    <citation type="submission" date="2023-01" db="EMBL/GenBank/DDBJ databases">
        <authorList>
            <person name="Petersen C."/>
        </authorList>
    </citation>
    <scope>NUCLEOTIDE SEQUENCE</scope>
    <source>
        <strain evidence="1">IBT 12815</strain>
    </source>
</reference>
<accession>A0AAD6EAZ9</accession>
<sequence>MACGISSQLLPRLTAGFFHQDCISCGFQNLTRKGRESRLVDSWDTSTPATPGPNMNRSSNVWFATCWVPLTNAFRLTNNFLRFAFHFADSPIS</sequence>
<dbReference type="GeneID" id="81585472"/>
<dbReference type="Proteomes" id="UP001213799">
    <property type="component" value="Unassembled WGS sequence"/>
</dbReference>
<dbReference type="AlphaFoldDB" id="A0AAD6EAZ9"/>
<name>A0AAD6EAZ9_9EURO</name>